<evidence type="ECO:0000256" key="1">
    <source>
        <dbReference type="ARBA" id="ARBA00022763"/>
    </source>
</evidence>
<evidence type="ECO:0000259" key="5">
    <source>
        <dbReference type="Pfam" id="PF03167"/>
    </source>
</evidence>
<dbReference type="PANTHER" id="PTHR12159:SF9">
    <property type="entry name" value="G_T MISMATCH-SPECIFIC THYMINE DNA GLYCOSYLASE"/>
    <property type="match status" value="1"/>
</dbReference>
<evidence type="ECO:0000256" key="3">
    <source>
        <dbReference type="ARBA" id="ARBA00023204"/>
    </source>
</evidence>
<evidence type="ECO:0000256" key="4">
    <source>
        <dbReference type="SAM" id="MobiDB-lite"/>
    </source>
</evidence>
<evidence type="ECO:0000256" key="2">
    <source>
        <dbReference type="ARBA" id="ARBA00022801"/>
    </source>
</evidence>
<dbReference type="InterPro" id="IPR005122">
    <property type="entry name" value="Uracil-DNA_glycosylase-like"/>
</dbReference>
<protein>
    <submittedName>
        <fullName evidence="6">8293_t:CDS:1</fullName>
    </submittedName>
</protein>
<dbReference type="InterPro" id="IPR015637">
    <property type="entry name" value="MUG/TDG"/>
</dbReference>
<dbReference type="PANTHER" id="PTHR12159">
    <property type="entry name" value="G/T AND G/U MISMATCH-SPECIFIC DNA GLYCOSYLASE"/>
    <property type="match status" value="1"/>
</dbReference>
<keyword evidence="3" id="KW-0234">DNA repair</keyword>
<feature type="domain" description="Uracil-DNA glycosylase-like" evidence="5">
    <location>
        <begin position="98"/>
        <end position="265"/>
    </location>
</feature>
<dbReference type="CDD" id="cd10028">
    <property type="entry name" value="UDG-F2_TDG_MUG"/>
    <property type="match status" value="1"/>
</dbReference>
<dbReference type="GO" id="GO:0006285">
    <property type="term" value="P:base-excision repair, AP site formation"/>
    <property type="evidence" value="ECO:0007669"/>
    <property type="project" value="InterPro"/>
</dbReference>
<dbReference type="EMBL" id="CAJVPJ010000194">
    <property type="protein sequence ID" value="CAG8493333.1"/>
    <property type="molecule type" value="Genomic_DNA"/>
</dbReference>
<dbReference type="Pfam" id="PF03167">
    <property type="entry name" value="UDG"/>
    <property type="match status" value="1"/>
</dbReference>
<keyword evidence="1" id="KW-0227">DNA damage</keyword>
<sequence>MEVNAATKADFKTFISKYSSTQNWSSDVSETVKSNDNHNIVGKAGTSWRNTKPRPPRRRNVAASSNAKVGIQRRSNVRHEKDARNNPVIEYRTLDDVIDYDLDVLFCGINPGIKSSLTGHHFAGPNNHFYPCLYESGLTRGERVTFKDDIRLARDFGFGITNVVKRVSRTSSHLTPKEYADGIPSVVEKVKQYRPKYLCFVGKVVFESFSKWWFQQHEKTCKNWKPTFGFQNDMKLPWDNCDGETKIFAVPSTSGRVSHYLKDDKVGFFTDLKNLLNDDPHVLFTEETKLS</sequence>
<organism evidence="6 7">
    <name type="scientific">Paraglomus occultum</name>
    <dbReference type="NCBI Taxonomy" id="144539"/>
    <lineage>
        <taxon>Eukaryota</taxon>
        <taxon>Fungi</taxon>
        <taxon>Fungi incertae sedis</taxon>
        <taxon>Mucoromycota</taxon>
        <taxon>Glomeromycotina</taxon>
        <taxon>Glomeromycetes</taxon>
        <taxon>Paraglomerales</taxon>
        <taxon>Paraglomeraceae</taxon>
        <taxon>Paraglomus</taxon>
    </lineage>
</organism>
<accession>A0A9N8WQQ5</accession>
<keyword evidence="7" id="KW-1185">Reference proteome</keyword>
<name>A0A9N8WQQ5_9GLOM</name>
<gene>
    <name evidence="6" type="ORF">POCULU_LOCUS2192</name>
</gene>
<dbReference type="InterPro" id="IPR036895">
    <property type="entry name" value="Uracil-DNA_glycosylase-like_sf"/>
</dbReference>
<keyword evidence="2" id="KW-0378">Hydrolase</keyword>
<proteinExistence type="predicted"/>
<reference evidence="6" key="1">
    <citation type="submission" date="2021-06" db="EMBL/GenBank/DDBJ databases">
        <authorList>
            <person name="Kallberg Y."/>
            <person name="Tangrot J."/>
            <person name="Rosling A."/>
        </authorList>
    </citation>
    <scope>NUCLEOTIDE SEQUENCE</scope>
    <source>
        <strain evidence="6">IA702</strain>
    </source>
</reference>
<dbReference type="AlphaFoldDB" id="A0A9N8WQQ5"/>
<dbReference type="Proteomes" id="UP000789572">
    <property type="component" value="Unassembled WGS sequence"/>
</dbReference>
<comment type="caution">
    <text evidence="6">The sequence shown here is derived from an EMBL/GenBank/DDBJ whole genome shotgun (WGS) entry which is preliminary data.</text>
</comment>
<dbReference type="OrthoDB" id="565731at2759"/>
<feature type="region of interest" description="Disordered" evidence="4">
    <location>
        <begin position="35"/>
        <end position="80"/>
    </location>
</feature>
<dbReference type="GO" id="GO:0004844">
    <property type="term" value="F:uracil DNA N-glycosylase activity"/>
    <property type="evidence" value="ECO:0007669"/>
    <property type="project" value="TreeGrafter"/>
</dbReference>
<evidence type="ECO:0000313" key="6">
    <source>
        <dbReference type="EMBL" id="CAG8493333.1"/>
    </source>
</evidence>
<feature type="compositionally biased region" description="Basic residues" evidence="4">
    <location>
        <begin position="51"/>
        <end position="60"/>
    </location>
</feature>
<dbReference type="SUPFAM" id="SSF52141">
    <property type="entry name" value="Uracil-DNA glycosylase-like"/>
    <property type="match status" value="1"/>
</dbReference>
<dbReference type="Gene3D" id="3.40.470.10">
    <property type="entry name" value="Uracil-DNA glycosylase-like domain"/>
    <property type="match status" value="1"/>
</dbReference>
<dbReference type="GO" id="GO:0008263">
    <property type="term" value="F:pyrimidine-specific mismatch base pair DNA N-glycosylase activity"/>
    <property type="evidence" value="ECO:0007669"/>
    <property type="project" value="TreeGrafter"/>
</dbReference>
<evidence type="ECO:0000313" key="7">
    <source>
        <dbReference type="Proteomes" id="UP000789572"/>
    </source>
</evidence>